<dbReference type="PANTHER" id="PTHR21680">
    <property type="entry name" value="COILED-COIL DOMAIN-CONTAINING PROTEIN 124"/>
    <property type="match status" value="1"/>
</dbReference>
<dbReference type="InterPro" id="IPR010422">
    <property type="entry name" value="Ccdc124/Oxs1"/>
</dbReference>
<reference evidence="6" key="1">
    <citation type="submission" date="2018-11" db="EMBL/GenBank/DDBJ databases">
        <title>Myxobolus squamalis genome and transcriptome.</title>
        <authorList>
            <person name="Yahalomi D."/>
            <person name="Atkinson S.D."/>
            <person name="Neuhof M."/>
            <person name="Chang E.S."/>
            <person name="Philippe H."/>
            <person name="Cartwright P."/>
            <person name="Bartholomew J.L."/>
            <person name="Huchon D."/>
        </authorList>
    </citation>
    <scope>NUCLEOTIDE SEQUENCE</scope>
    <source>
        <strain evidence="6">71B08</strain>
        <tissue evidence="6">Whole</tissue>
    </source>
</reference>
<accession>A0A6B2G5Q4</accession>
<dbReference type="Pfam" id="PF06244">
    <property type="entry name" value="Ccdc124"/>
    <property type="match status" value="1"/>
</dbReference>
<organism evidence="6">
    <name type="scientific">Myxobolus squamalis</name>
    <name type="common">Myxosporean</name>
    <dbReference type="NCBI Taxonomy" id="59785"/>
    <lineage>
        <taxon>Eukaryota</taxon>
        <taxon>Metazoa</taxon>
        <taxon>Cnidaria</taxon>
        <taxon>Myxozoa</taxon>
        <taxon>Myxosporea</taxon>
        <taxon>Bivalvulida</taxon>
        <taxon>Platysporina</taxon>
        <taxon>Myxobolidae</taxon>
        <taxon>Myxobolus</taxon>
    </lineage>
</organism>
<feature type="region of interest" description="Disordered" evidence="4">
    <location>
        <begin position="1"/>
        <end position="50"/>
    </location>
</feature>
<dbReference type="GO" id="GO:0006366">
    <property type="term" value="P:transcription by RNA polymerase II"/>
    <property type="evidence" value="ECO:0007669"/>
    <property type="project" value="TreeGrafter"/>
</dbReference>
<comment type="similarity">
    <text evidence="2">Belongs to the CCDC124 family.</text>
</comment>
<feature type="domain" description="Coiled-coil" evidence="5">
    <location>
        <begin position="151"/>
        <end position="234"/>
    </location>
</feature>
<protein>
    <submittedName>
        <fullName evidence="6">Coiled-coil domain-containing protein 124-A (Trinotate prediction)</fullName>
    </submittedName>
</protein>
<dbReference type="GO" id="GO:0005634">
    <property type="term" value="C:nucleus"/>
    <property type="evidence" value="ECO:0007669"/>
    <property type="project" value="TreeGrafter"/>
</dbReference>
<dbReference type="GO" id="GO:0003713">
    <property type="term" value="F:transcription coactivator activity"/>
    <property type="evidence" value="ECO:0007669"/>
    <property type="project" value="TreeGrafter"/>
</dbReference>
<evidence type="ECO:0000256" key="3">
    <source>
        <dbReference type="ARBA" id="ARBA00023054"/>
    </source>
</evidence>
<name>A0A6B2G5Q4_MYXSQ</name>
<evidence type="ECO:0000256" key="4">
    <source>
        <dbReference type="SAM" id="MobiDB-lite"/>
    </source>
</evidence>
<feature type="compositionally biased region" description="Basic and acidic residues" evidence="4">
    <location>
        <begin position="17"/>
        <end position="50"/>
    </location>
</feature>
<feature type="compositionally biased region" description="Polar residues" evidence="4">
    <location>
        <begin position="1"/>
        <end position="16"/>
    </location>
</feature>
<proteinExistence type="inferred from homology"/>
<evidence type="ECO:0000313" key="6">
    <source>
        <dbReference type="EMBL" id="NDJ96053.1"/>
    </source>
</evidence>
<evidence type="ECO:0000259" key="5">
    <source>
        <dbReference type="Pfam" id="PF06244"/>
    </source>
</evidence>
<dbReference type="EMBL" id="GHBR01000498">
    <property type="protein sequence ID" value="NDJ96053.1"/>
    <property type="molecule type" value="Transcribed_RNA"/>
</dbReference>
<comment type="subcellular location">
    <subcellularLocation>
        <location evidence="1">Midbody</location>
    </subcellularLocation>
</comment>
<dbReference type="PANTHER" id="PTHR21680:SF0">
    <property type="entry name" value="COILED-COIL DOMAIN-CONTAINING PROTEIN 124"/>
    <property type="match status" value="1"/>
</dbReference>
<keyword evidence="3" id="KW-0175">Coiled coil</keyword>
<evidence type="ECO:0000256" key="2">
    <source>
        <dbReference type="ARBA" id="ARBA00008296"/>
    </source>
</evidence>
<dbReference type="GO" id="GO:0030496">
    <property type="term" value="C:midbody"/>
    <property type="evidence" value="ECO:0007669"/>
    <property type="project" value="UniProtKB-SubCell"/>
</dbReference>
<sequence length="239" mass="27612">MGKTFKANQKNSNTIGSRDRANKKKDEEIEKDTQKNEDAKWRDDDKLNARKQIRKIEKEEKKAKEINNKLIKMKLIEEELKSITPNKSCCKNPRVTRKDIDDRTLKKGPIGSSIGEIVSFNPNSLLQSPRVSILEISPDGSEDLLSDVAPNFNRLDDGVIYAKGIDATIEVLQKINIGNDNLEPKDINSDKPKRTLFKDFKENEMNRLKNEQTSLTFSQKEQMILKNWQKFLENRDHLK</sequence>
<evidence type="ECO:0000256" key="1">
    <source>
        <dbReference type="ARBA" id="ARBA00004214"/>
    </source>
</evidence>
<dbReference type="InterPro" id="IPR054414">
    <property type="entry name" value="Ccdc124/Oxs1_C"/>
</dbReference>
<dbReference type="AlphaFoldDB" id="A0A6B2G5Q4"/>